<dbReference type="EMBL" id="CP006568">
    <property type="protein sequence ID" value="AHF74808.1"/>
    <property type="molecule type" value="Genomic_DNA"/>
</dbReference>
<dbReference type="GO" id="GO:0006298">
    <property type="term" value="P:mismatch repair"/>
    <property type="evidence" value="ECO:0007669"/>
    <property type="project" value="TreeGrafter"/>
</dbReference>
<dbReference type="STRING" id="2342.SOPEG_3575"/>
<feature type="binding site" evidence="7">
    <location>
        <position position="51"/>
    </location>
    <ligand>
        <name>S-adenosyl-L-methionine</name>
        <dbReference type="ChEBI" id="CHEBI:59789"/>
    </ligand>
</feature>
<evidence type="ECO:0000256" key="6">
    <source>
        <dbReference type="ARBA" id="ARBA00047942"/>
    </source>
</evidence>
<feature type="binding site" evidence="7">
    <location>
        <position position="7"/>
    </location>
    <ligand>
        <name>S-adenosyl-L-methionine</name>
        <dbReference type="ChEBI" id="CHEBI:59789"/>
    </ligand>
</feature>
<dbReference type="GO" id="GO:0043565">
    <property type="term" value="F:sequence-specific DNA binding"/>
    <property type="evidence" value="ECO:0007669"/>
    <property type="project" value="TreeGrafter"/>
</dbReference>
<dbReference type="GO" id="GO:1904047">
    <property type="term" value="F:S-adenosyl-L-methionine binding"/>
    <property type="evidence" value="ECO:0007669"/>
    <property type="project" value="TreeGrafter"/>
</dbReference>
<dbReference type="HOGENOM" id="CLU_063430_0_1_6"/>
<dbReference type="PIRSF" id="PIRSF000398">
    <property type="entry name" value="M_m6A_EcoRV"/>
    <property type="match status" value="1"/>
</dbReference>
<name>W0HRM3_9GAMM</name>
<accession>W0HRM3</accession>
<dbReference type="NCBIfam" id="TIGR00571">
    <property type="entry name" value="dam"/>
    <property type="match status" value="1"/>
</dbReference>
<keyword evidence="5" id="KW-0949">S-adenosyl-L-methionine</keyword>
<dbReference type="InterPro" id="IPR012327">
    <property type="entry name" value="MeTrfase_D12"/>
</dbReference>
<feature type="binding site" evidence="7">
    <location>
        <position position="11"/>
    </location>
    <ligand>
        <name>S-adenosyl-L-methionine</name>
        <dbReference type="ChEBI" id="CHEBI:59789"/>
    </ligand>
</feature>
<dbReference type="PANTHER" id="PTHR30481:SF3">
    <property type="entry name" value="DNA ADENINE METHYLASE"/>
    <property type="match status" value="1"/>
</dbReference>
<evidence type="ECO:0000256" key="4">
    <source>
        <dbReference type="ARBA" id="ARBA00022679"/>
    </source>
</evidence>
<keyword evidence="4" id="KW-0808">Transferase</keyword>
<dbReference type="Proteomes" id="UP000019025">
    <property type="component" value="Chromosome"/>
</dbReference>
<proteinExistence type="inferred from homology"/>
<sequence>MKPILKWAGGKSRLMPRLRPFLPAAEYLVELFVGGASVFLNTDYSRYVLADINPDLINFYQAVVNAPDSVIRAALPLFSHGSSQCDYNRHRADFNHRHTSACIERAALFLYLNRHGYNGLCRYNLRGGLNVPYGRYKKPYFPAAEIRLFAEKVRDTHTRFVCLPFEETLAFHVDEHCAVYVDPPYFDCFTGYYIAPFQDEEHQALAYALTETHLRWDVPVVLSGSNTPKTHAAYRGFTFHYTHARYSIAARGASRGKAGEVIATLPVRQSHPLASKPHAFVAAEGLEVA</sequence>
<dbReference type="InterPro" id="IPR023095">
    <property type="entry name" value="Ade_MeTrfase_dom_2"/>
</dbReference>
<comment type="similarity">
    <text evidence="1">Belongs to the N(4)/N(6)-methyltransferase family.</text>
</comment>
<evidence type="ECO:0000256" key="3">
    <source>
        <dbReference type="ARBA" id="ARBA00022603"/>
    </source>
</evidence>
<dbReference type="PANTHER" id="PTHR30481">
    <property type="entry name" value="DNA ADENINE METHYLASE"/>
    <property type="match status" value="1"/>
</dbReference>
<evidence type="ECO:0000256" key="1">
    <source>
        <dbReference type="ARBA" id="ARBA00006594"/>
    </source>
</evidence>
<feature type="binding site" evidence="7">
    <location>
        <position position="182"/>
    </location>
    <ligand>
        <name>S-adenosyl-L-methionine</name>
        <dbReference type="ChEBI" id="CHEBI:59789"/>
    </ligand>
</feature>
<dbReference type="Gene3D" id="1.10.1020.10">
    <property type="entry name" value="Adenine-specific Methyltransferase, Domain 2"/>
    <property type="match status" value="1"/>
</dbReference>
<evidence type="ECO:0000256" key="2">
    <source>
        <dbReference type="ARBA" id="ARBA00011900"/>
    </source>
</evidence>
<dbReference type="PATRIC" id="fig|2342.5.peg.3907"/>
<protein>
    <recommendedName>
        <fullName evidence="2">site-specific DNA-methyltransferase (adenine-specific)</fullName>
        <ecNumber evidence="2">2.1.1.72</ecNumber>
    </recommendedName>
</protein>
<dbReference type="SUPFAM" id="SSF53335">
    <property type="entry name" value="S-adenosyl-L-methionine-dependent methyltransferases"/>
    <property type="match status" value="1"/>
</dbReference>
<reference evidence="8 9" key="1">
    <citation type="journal article" date="2014" name="Genome Biol. Evol.">
        <title>Genome degeneration and adaptation in a nascent stage of symbiosis.</title>
        <authorList>
            <person name="Oakeson K.F."/>
            <person name="Gil R."/>
            <person name="Clayton A.L."/>
            <person name="Dunn D.M."/>
            <person name="von Niederhausern A.C."/>
            <person name="Hamil C."/>
            <person name="Aoyagi A."/>
            <person name="Duval B."/>
            <person name="Baca A."/>
            <person name="Silva F.J."/>
            <person name="Vallier A."/>
            <person name="Jackson D.G."/>
            <person name="Latorre A."/>
            <person name="Weiss R.B."/>
            <person name="Heddi A."/>
            <person name="Moya A."/>
            <person name="Dale C."/>
        </authorList>
    </citation>
    <scope>NUCLEOTIDE SEQUENCE [LARGE SCALE GENOMIC DNA]</scope>
    <source>
        <strain evidence="9">none</strain>
    </source>
</reference>
<dbReference type="GO" id="GO:0009307">
    <property type="term" value="P:DNA restriction-modification system"/>
    <property type="evidence" value="ECO:0007669"/>
    <property type="project" value="InterPro"/>
</dbReference>
<keyword evidence="3 8" id="KW-0489">Methyltransferase</keyword>
<evidence type="ECO:0000256" key="5">
    <source>
        <dbReference type="ARBA" id="ARBA00022691"/>
    </source>
</evidence>
<gene>
    <name evidence="8" type="ORF">SOPEG_3575</name>
</gene>
<dbReference type="GO" id="GO:0032259">
    <property type="term" value="P:methylation"/>
    <property type="evidence" value="ECO:0007669"/>
    <property type="project" value="UniProtKB-KW"/>
</dbReference>
<evidence type="ECO:0000313" key="9">
    <source>
        <dbReference type="Proteomes" id="UP000019025"/>
    </source>
</evidence>
<comment type="catalytic activity">
    <reaction evidence="6">
        <text>a 2'-deoxyadenosine in DNA + S-adenosyl-L-methionine = an N(6)-methyl-2'-deoxyadenosine in DNA + S-adenosyl-L-homocysteine + H(+)</text>
        <dbReference type="Rhea" id="RHEA:15197"/>
        <dbReference type="Rhea" id="RHEA-COMP:12418"/>
        <dbReference type="Rhea" id="RHEA-COMP:12419"/>
        <dbReference type="ChEBI" id="CHEBI:15378"/>
        <dbReference type="ChEBI" id="CHEBI:57856"/>
        <dbReference type="ChEBI" id="CHEBI:59789"/>
        <dbReference type="ChEBI" id="CHEBI:90615"/>
        <dbReference type="ChEBI" id="CHEBI:90616"/>
        <dbReference type="EC" id="2.1.1.72"/>
    </reaction>
</comment>
<dbReference type="InterPro" id="IPR029063">
    <property type="entry name" value="SAM-dependent_MTases_sf"/>
</dbReference>
<dbReference type="KEGG" id="pes:SOPEG_3575"/>
<dbReference type="EC" id="2.1.1.72" evidence="2"/>
<dbReference type="PRINTS" id="PR00505">
    <property type="entry name" value="D12N6MTFRASE"/>
</dbReference>
<dbReference type="REBASE" id="77234">
    <property type="entry name" value="M.SpiSOORF3575P"/>
</dbReference>
<dbReference type="eggNOG" id="COG0338">
    <property type="taxonomic scope" value="Bacteria"/>
</dbReference>
<evidence type="ECO:0000313" key="8">
    <source>
        <dbReference type="EMBL" id="AHF74808.1"/>
    </source>
</evidence>
<dbReference type="InterPro" id="IPR012263">
    <property type="entry name" value="M_m6A_EcoRV"/>
</dbReference>
<evidence type="ECO:0000256" key="7">
    <source>
        <dbReference type="PIRSR" id="PIRSR000398-1"/>
    </source>
</evidence>
<dbReference type="AlphaFoldDB" id="W0HRM3"/>
<organism evidence="8 9">
    <name type="scientific">Candidatus Sodalis pierantonii str. SOPE</name>
    <dbReference type="NCBI Taxonomy" id="2342"/>
    <lineage>
        <taxon>Bacteria</taxon>
        <taxon>Pseudomonadati</taxon>
        <taxon>Pseudomonadota</taxon>
        <taxon>Gammaproteobacteria</taxon>
        <taxon>Enterobacterales</taxon>
        <taxon>Bruguierivoracaceae</taxon>
        <taxon>Sodalis</taxon>
    </lineage>
</organism>
<dbReference type="Pfam" id="PF02086">
    <property type="entry name" value="MethyltransfD12"/>
    <property type="match status" value="1"/>
</dbReference>
<dbReference type="GO" id="GO:0009007">
    <property type="term" value="F:site-specific DNA-methyltransferase (adenine-specific) activity"/>
    <property type="evidence" value="ECO:0007669"/>
    <property type="project" value="UniProtKB-EC"/>
</dbReference>
<keyword evidence="9" id="KW-1185">Reference proteome</keyword>
<dbReference type="Gene3D" id="3.40.50.150">
    <property type="entry name" value="Vaccinia Virus protein VP39"/>
    <property type="match status" value="1"/>
</dbReference>
<dbReference type="RefSeq" id="WP_025246547.1">
    <property type="nucleotide sequence ID" value="NZ_CP006568.1"/>
</dbReference>